<keyword evidence="1" id="KW-0812">Transmembrane</keyword>
<name>G3AM62_SPAPN</name>
<dbReference type="RefSeq" id="XP_007374282.1">
    <property type="nucleotide sequence ID" value="XM_007374220.1"/>
</dbReference>
<evidence type="ECO:0000313" key="3">
    <source>
        <dbReference type="Proteomes" id="UP000000709"/>
    </source>
</evidence>
<evidence type="ECO:0000256" key="1">
    <source>
        <dbReference type="SAM" id="Phobius"/>
    </source>
</evidence>
<dbReference type="Proteomes" id="UP000000709">
    <property type="component" value="Unassembled WGS sequence"/>
</dbReference>
<protein>
    <submittedName>
        <fullName evidence="2">Uncharacterized protein</fullName>
    </submittedName>
</protein>
<feature type="transmembrane region" description="Helical" evidence="1">
    <location>
        <begin position="33"/>
        <end position="51"/>
    </location>
</feature>
<evidence type="ECO:0000313" key="2">
    <source>
        <dbReference type="EMBL" id="EGW32767.1"/>
    </source>
</evidence>
<dbReference type="KEGG" id="spaa:SPAPADRAFT_135701"/>
<gene>
    <name evidence="2" type="ORF">SPAPADRAFT_135701</name>
</gene>
<reference evidence="2 3" key="1">
    <citation type="journal article" date="2011" name="Proc. Natl. Acad. Sci. U.S.A.">
        <title>Comparative genomics of xylose-fermenting fungi for enhanced biofuel production.</title>
        <authorList>
            <person name="Wohlbach D.J."/>
            <person name="Kuo A."/>
            <person name="Sato T.K."/>
            <person name="Potts K.M."/>
            <person name="Salamov A.A."/>
            <person name="LaButti K.M."/>
            <person name="Sun H."/>
            <person name="Clum A."/>
            <person name="Pangilinan J.L."/>
            <person name="Lindquist E.A."/>
            <person name="Lucas S."/>
            <person name="Lapidus A."/>
            <person name="Jin M."/>
            <person name="Gunawan C."/>
            <person name="Balan V."/>
            <person name="Dale B.E."/>
            <person name="Jeffries T.W."/>
            <person name="Zinkel R."/>
            <person name="Barry K.W."/>
            <person name="Grigoriev I.V."/>
            <person name="Gasch A.P."/>
        </authorList>
    </citation>
    <scope>NUCLEOTIDE SEQUENCE [LARGE SCALE GENOMIC DNA]</scope>
    <source>
        <strain evidence="3">NRRL Y-27907 / 11-Y1</strain>
    </source>
</reference>
<dbReference type="AlphaFoldDB" id="G3AM62"/>
<dbReference type="PANTHER" id="PTHR39476:SF1">
    <property type="entry name" value="NADH DEHYDROGENASE [UBIQUINONE] 1 BETA SUBCOMPLEX SUBUNIT 4"/>
    <property type="match status" value="1"/>
</dbReference>
<dbReference type="InParanoid" id="G3AM62"/>
<proteinExistence type="predicted"/>
<dbReference type="PANTHER" id="PTHR39476">
    <property type="entry name" value="NADH:UBIQUINONE OXIDOREDUCTASE 6.6KD SUBUNIT"/>
    <property type="match status" value="1"/>
</dbReference>
<dbReference type="OrthoDB" id="15108at2759"/>
<dbReference type="HOGENOM" id="CLU_183941_1_0_1"/>
<keyword evidence="3" id="KW-1185">Reference proteome</keyword>
<dbReference type="EMBL" id="GL996501">
    <property type="protein sequence ID" value="EGW32767.1"/>
    <property type="molecule type" value="Genomic_DNA"/>
</dbReference>
<sequence length="80" mass="9334">MAKTLIPDIEFEKFNKLKETQGTRFRLTPRNSVTILIFAGLIPAGLTYFAYATEGKFHWNRLYRKGPLNQVNYVPRDKDL</sequence>
<keyword evidence="1" id="KW-1133">Transmembrane helix</keyword>
<organism evidence="3">
    <name type="scientific">Spathaspora passalidarum (strain NRRL Y-27907 / 11-Y1)</name>
    <dbReference type="NCBI Taxonomy" id="619300"/>
    <lineage>
        <taxon>Eukaryota</taxon>
        <taxon>Fungi</taxon>
        <taxon>Dikarya</taxon>
        <taxon>Ascomycota</taxon>
        <taxon>Saccharomycotina</taxon>
        <taxon>Pichiomycetes</taxon>
        <taxon>Debaryomycetaceae</taxon>
        <taxon>Spathaspora</taxon>
    </lineage>
</organism>
<dbReference type="OMA" id="EKMGHYF"/>
<dbReference type="eggNOG" id="ENOG502RJC1">
    <property type="taxonomic scope" value="Eukaryota"/>
</dbReference>
<accession>G3AM62</accession>
<dbReference type="GeneID" id="18869911"/>
<keyword evidence="1" id="KW-0472">Membrane</keyword>